<dbReference type="Proteomes" id="UP001261666">
    <property type="component" value="Unassembled WGS sequence"/>
</dbReference>
<name>A0ACC6INA7_9ACTN</name>
<dbReference type="EMBL" id="JAVIZJ010000021">
    <property type="protein sequence ID" value="MDR6212256.1"/>
    <property type="molecule type" value="Genomic_DNA"/>
</dbReference>
<comment type="caution">
    <text evidence="1">The sequence shown here is derived from an EMBL/GenBank/DDBJ whole genome shotgun (WGS) entry which is preliminary data.</text>
</comment>
<protein>
    <submittedName>
        <fullName evidence="1">Phosphatidylglycerophosphate synthase</fullName>
    </submittedName>
</protein>
<evidence type="ECO:0000313" key="1">
    <source>
        <dbReference type="EMBL" id="MDR6212256.1"/>
    </source>
</evidence>
<organism evidence="1 2">
    <name type="scientific">Nocardioides zeae</name>
    <dbReference type="NCBI Taxonomy" id="1457234"/>
    <lineage>
        <taxon>Bacteria</taxon>
        <taxon>Bacillati</taxon>
        <taxon>Actinomycetota</taxon>
        <taxon>Actinomycetes</taxon>
        <taxon>Propionibacteriales</taxon>
        <taxon>Nocardioidaceae</taxon>
        <taxon>Nocardioides</taxon>
    </lineage>
</organism>
<reference evidence="1" key="1">
    <citation type="submission" date="2023-08" db="EMBL/GenBank/DDBJ databases">
        <title>Functional and genomic diversity of the sorghum phyllosphere microbiome.</title>
        <authorList>
            <person name="Shade A."/>
        </authorList>
    </citation>
    <scope>NUCLEOTIDE SEQUENCE</scope>
    <source>
        <strain evidence="1">SORGH_AS_0885</strain>
    </source>
</reference>
<sequence length="215" mass="22855">MANFLVPPMTGPSVDVDLGPPPSAFLSDGVATVANAVTLVRTVAAVAVAAIALTHSEPVLLAVAYAVYWVGDMLDGWIARRLQQETRLGAVFDVISDRACTSVLCIGVIVEYPQFTFVVVPFFLSFMVLDTILSLAFLCWPIVSPNYFAAVDRTVYRLNWSPWAKCLNTAGVVLLVAVGATWVALALVVVLIGVKSWSLARVQSMLRAAGAGGPS</sequence>
<accession>A0ACC6INA7</accession>
<evidence type="ECO:0000313" key="2">
    <source>
        <dbReference type="Proteomes" id="UP001261666"/>
    </source>
</evidence>
<proteinExistence type="predicted"/>
<gene>
    <name evidence="1" type="ORF">QE364_003991</name>
</gene>
<keyword evidence="2" id="KW-1185">Reference proteome</keyword>